<dbReference type="AlphaFoldDB" id="A0A7V9Z982"/>
<protein>
    <recommendedName>
        <fullName evidence="3">DUF4258 domain-containing protein</fullName>
    </recommendedName>
</protein>
<evidence type="ECO:0000313" key="1">
    <source>
        <dbReference type="EMBL" id="MBA2876408.1"/>
    </source>
</evidence>
<evidence type="ECO:0000313" key="2">
    <source>
        <dbReference type="Proteomes" id="UP000523087"/>
    </source>
</evidence>
<gene>
    <name evidence="1" type="ORF">HNR31_003226</name>
</gene>
<dbReference type="EMBL" id="JACDUT010000012">
    <property type="protein sequence ID" value="MBA2876408.1"/>
    <property type="molecule type" value="Genomic_DNA"/>
</dbReference>
<sequence>MYRGKISEKDVIIRLGRRAKLHHIDSDKIYRMVLSYGEIAFEKGQDMFCIYHDRIGFIVAEVEKNDVPVIRVDYVIDQQNVYE</sequence>
<accession>A0A7V9Z982</accession>
<organism evidence="1 2">
    <name type="scientific">Thermaerobacillus caldiproteolyticus</name>
    <dbReference type="NCBI Taxonomy" id="247480"/>
    <lineage>
        <taxon>Bacteria</taxon>
        <taxon>Bacillati</taxon>
        <taxon>Bacillota</taxon>
        <taxon>Bacilli</taxon>
        <taxon>Bacillales</taxon>
        <taxon>Anoxybacillaceae</taxon>
        <taxon>Thermaerobacillus</taxon>
    </lineage>
</organism>
<comment type="caution">
    <text evidence="1">The sequence shown here is derived from an EMBL/GenBank/DDBJ whole genome shotgun (WGS) entry which is preliminary data.</text>
</comment>
<name>A0A7V9Z982_9BACL</name>
<proteinExistence type="predicted"/>
<dbReference type="RefSeq" id="WP_181557110.1">
    <property type="nucleotide sequence ID" value="NZ_JACDUT010000012.1"/>
</dbReference>
<evidence type="ECO:0008006" key="3">
    <source>
        <dbReference type="Google" id="ProtNLM"/>
    </source>
</evidence>
<reference evidence="1 2" key="1">
    <citation type="submission" date="2020-07" db="EMBL/GenBank/DDBJ databases">
        <title>Genomic Encyclopedia of Type Strains, Phase IV (KMG-IV): sequencing the most valuable type-strain genomes for metagenomic binning, comparative biology and taxonomic classification.</title>
        <authorList>
            <person name="Goeker M."/>
        </authorList>
    </citation>
    <scope>NUCLEOTIDE SEQUENCE [LARGE SCALE GENOMIC DNA]</scope>
    <source>
        <strain evidence="1 2">DSM 15730</strain>
    </source>
</reference>
<keyword evidence="2" id="KW-1185">Reference proteome</keyword>
<dbReference type="Proteomes" id="UP000523087">
    <property type="component" value="Unassembled WGS sequence"/>
</dbReference>